<dbReference type="Pfam" id="PF07722">
    <property type="entry name" value="Peptidase_C26"/>
    <property type="match status" value="1"/>
</dbReference>
<name>A0ABP5JZK6_9ACTN</name>
<protein>
    <submittedName>
        <fullName evidence="2">Gamma-glutamyl-gamma-aminobutyrate hydrolase family protein</fullName>
    </submittedName>
</protein>
<dbReference type="PANTHER" id="PTHR43235:SF1">
    <property type="entry name" value="GLUTAMINE AMIDOTRANSFERASE PB2B2.05-RELATED"/>
    <property type="match status" value="1"/>
</dbReference>
<dbReference type="RefSeq" id="WP_344303780.1">
    <property type="nucleotide sequence ID" value="NZ_BAAAQQ010000011.1"/>
</dbReference>
<proteinExistence type="predicted"/>
<dbReference type="PROSITE" id="PS51273">
    <property type="entry name" value="GATASE_TYPE_1"/>
    <property type="match status" value="1"/>
</dbReference>
<keyword evidence="3" id="KW-1185">Reference proteome</keyword>
<gene>
    <name evidence="2" type="ORF">GCM10009843_22140</name>
</gene>
<accession>A0ABP5JZK6</accession>
<dbReference type="EMBL" id="BAAAQQ010000011">
    <property type="protein sequence ID" value="GAA2124938.1"/>
    <property type="molecule type" value="Genomic_DNA"/>
</dbReference>
<dbReference type="InterPro" id="IPR011697">
    <property type="entry name" value="Peptidase_C26"/>
</dbReference>
<dbReference type="Proteomes" id="UP001500575">
    <property type="component" value="Unassembled WGS sequence"/>
</dbReference>
<dbReference type="InterPro" id="IPR029062">
    <property type="entry name" value="Class_I_gatase-like"/>
</dbReference>
<keyword evidence="2" id="KW-0378">Hydrolase</keyword>
<dbReference type="SUPFAM" id="SSF52317">
    <property type="entry name" value="Class I glutamine amidotransferase-like"/>
    <property type="match status" value="1"/>
</dbReference>
<organism evidence="2 3">
    <name type="scientific">Nocardioides bigeumensis</name>
    <dbReference type="NCBI Taxonomy" id="433657"/>
    <lineage>
        <taxon>Bacteria</taxon>
        <taxon>Bacillati</taxon>
        <taxon>Actinomycetota</taxon>
        <taxon>Actinomycetes</taxon>
        <taxon>Propionibacteriales</taxon>
        <taxon>Nocardioidaceae</taxon>
        <taxon>Nocardioides</taxon>
    </lineage>
</organism>
<evidence type="ECO:0000256" key="1">
    <source>
        <dbReference type="SAM" id="MobiDB-lite"/>
    </source>
</evidence>
<dbReference type="GO" id="GO:0016787">
    <property type="term" value="F:hydrolase activity"/>
    <property type="evidence" value="ECO:0007669"/>
    <property type="project" value="UniProtKB-KW"/>
</dbReference>
<dbReference type="CDD" id="cd01745">
    <property type="entry name" value="GATase1_2"/>
    <property type="match status" value="1"/>
</dbReference>
<evidence type="ECO:0000313" key="3">
    <source>
        <dbReference type="Proteomes" id="UP001500575"/>
    </source>
</evidence>
<dbReference type="Gene3D" id="3.40.50.880">
    <property type="match status" value="1"/>
</dbReference>
<dbReference type="PANTHER" id="PTHR43235">
    <property type="entry name" value="GLUTAMINE AMIDOTRANSFERASE PB2B2.05-RELATED"/>
    <property type="match status" value="1"/>
</dbReference>
<comment type="caution">
    <text evidence="2">The sequence shown here is derived from an EMBL/GenBank/DDBJ whole genome shotgun (WGS) entry which is preliminary data.</text>
</comment>
<feature type="region of interest" description="Disordered" evidence="1">
    <location>
        <begin position="245"/>
        <end position="264"/>
    </location>
</feature>
<reference evidence="3" key="1">
    <citation type="journal article" date="2019" name="Int. J. Syst. Evol. Microbiol.">
        <title>The Global Catalogue of Microorganisms (GCM) 10K type strain sequencing project: providing services to taxonomists for standard genome sequencing and annotation.</title>
        <authorList>
            <consortium name="The Broad Institute Genomics Platform"/>
            <consortium name="The Broad Institute Genome Sequencing Center for Infectious Disease"/>
            <person name="Wu L."/>
            <person name="Ma J."/>
        </authorList>
    </citation>
    <scope>NUCLEOTIDE SEQUENCE [LARGE SCALE GENOMIC DNA]</scope>
    <source>
        <strain evidence="3">JCM 16021</strain>
    </source>
</reference>
<dbReference type="InterPro" id="IPR044668">
    <property type="entry name" value="PuuD-like"/>
</dbReference>
<evidence type="ECO:0000313" key="2">
    <source>
        <dbReference type="EMBL" id="GAA2124938.1"/>
    </source>
</evidence>
<sequence length="264" mass="28434">MRHATPPFIGITYASNEFDQFADWRLMFRSVIEAGGVPLAIDCGGGVEADEVRALVVRLDGLLISGGGDVDPALHGGDRTDPTLYGVNARRDAAEIAAFEAARSRGLPIMAVCRGMHLVNAHMGGTLWTDLRRDRPSEVDHRRPNSEVTLTAHEVVPVPGTLLSAWMATDVPVPVNSHHHQGVRDLAPSFSASAHAVDGLVEAMELPAQRILAIQWHPEVLWQTERHAQQLLDSFVSAAAGADGGLAPRDRLSTEGRLQPPVPL</sequence>